<dbReference type="Proteomes" id="UP000059680">
    <property type="component" value="Chromosome 6"/>
</dbReference>
<keyword evidence="3" id="KW-1185">Reference proteome</keyword>
<proteinExistence type="predicted"/>
<feature type="non-terminal residue" evidence="2">
    <location>
        <position position="80"/>
    </location>
</feature>
<name>A0A0P0WVG6_ORYSJ</name>
<dbReference type="AlphaFoldDB" id="A0A0P0WVG6"/>
<dbReference type="EMBL" id="AP014962">
    <property type="protein sequence ID" value="BAS97350.1"/>
    <property type="molecule type" value="Genomic_DNA"/>
</dbReference>
<sequence>MFLRSLLLKTSMTTASDATRAMVFETRKAMKRPRWRSSQMGSPASLRPASWACSQVPPGGLIPATYVTVTTKMASSIKTL</sequence>
<dbReference type="Gramene" id="Os06t0297350-00">
    <property type="protein sequence ID" value="Os06t0297350-00"/>
    <property type="gene ID" value="Os06g0297350"/>
</dbReference>
<reference evidence="2 3" key="3">
    <citation type="journal article" date="2013" name="Rice">
        <title>Improvement of the Oryza sativa Nipponbare reference genome using next generation sequence and optical map data.</title>
        <authorList>
            <person name="Kawahara Y."/>
            <person name="de la Bastide M."/>
            <person name="Hamilton J.P."/>
            <person name="Kanamori H."/>
            <person name="McCombie W.R."/>
            <person name="Ouyang S."/>
            <person name="Schwartz D.C."/>
            <person name="Tanaka T."/>
            <person name="Wu J."/>
            <person name="Zhou S."/>
            <person name="Childs K.L."/>
            <person name="Davidson R.M."/>
            <person name="Lin H."/>
            <person name="Quesada-Ocampo L."/>
            <person name="Vaillancourt B."/>
            <person name="Sakai H."/>
            <person name="Lee S.S."/>
            <person name="Kim J."/>
            <person name="Numa H."/>
            <person name="Itoh T."/>
            <person name="Buell C.R."/>
            <person name="Matsumoto T."/>
        </authorList>
    </citation>
    <scope>NUCLEOTIDE SEQUENCE [LARGE SCALE GENOMIC DNA]</scope>
    <source>
        <strain evidence="3">cv. Nipponbare</strain>
    </source>
</reference>
<evidence type="ECO:0000256" key="1">
    <source>
        <dbReference type="SAM" id="MobiDB-lite"/>
    </source>
</evidence>
<dbReference type="InParanoid" id="A0A0P0WVG6"/>
<feature type="region of interest" description="Disordered" evidence="1">
    <location>
        <begin position="30"/>
        <end position="50"/>
    </location>
</feature>
<evidence type="ECO:0000313" key="2">
    <source>
        <dbReference type="EMBL" id="BAS97350.1"/>
    </source>
</evidence>
<organism evidence="2 3">
    <name type="scientific">Oryza sativa subsp. japonica</name>
    <name type="common">Rice</name>
    <dbReference type="NCBI Taxonomy" id="39947"/>
    <lineage>
        <taxon>Eukaryota</taxon>
        <taxon>Viridiplantae</taxon>
        <taxon>Streptophyta</taxon>
        <taxon>Embryophyta</taxon>
        <taxon>Tracheophyta</taxon>
        <taxon>Spermatophyta</taxon>
        <taxon>Magnoliopsida</taxon>
        <taxon>Liliopsida</taxon>
        <taxon>Poales</taxon>
        <taxon>Poaceae</taxon>
        <taxon>BOP clade</taxon>
        <taxon>Oryzoideae</taxon>
        <taxon>Oryzeae</taxon>
        <taxon>Oryzinae</taxon>
        <taxon>Oryza</taxon>
        <taxon>Oryza sativa</taxon>
    </lineage>
</organism>
<dbReference type="PaxDb" id="39947-A0A0P0WVG6"/>
<evidence type="ECO:0000313" key="3">
    <source>
        <dbReference type="Proteomes" id="UP000059680"/>
    </source>
</evidence>
<reference evidence="3" key="1">
    <citation type="journal article" date="2005" name="Nature">
        <title>The map-based sequence of the rice genome.</title>
        <authorList>
            <consortium name="International rice genome sequencing project (IRGSP)"/>
            <person name="Matsumoto T."/>
            <person name="Wu J."/>
            <person name="Kanamori H."/>
            <person name="Katayose Y."/>
            <person name="Fujisawa M."/>
            <person name="Namiki N."/>
            <person name="Mizuno H."/>
            <person name="Yamamoto K."/>
            <person name="Antonio B.A."/>
            <person name="Baba T."/>
            <person name="Sakata K."/>
            <person name="Nagamura Y."/>
            <person name="Aoki H."/>
            <person name="Arikawa K."/>
            <person name="Arita K."/>
            <person name="Bito T."/>
            <person name="Chiden Y."/>
            <person name="Fujitsuka N."/>
            <person name="Fukunaka R."/>
            <person name="Hamada M."/>
            <person name="Harada C."/>
            <person name="Hayashi A."/>
            <person name="Hijishita S."/>
            <person name="Honda M."/>
            <person name="Hosokawa S."/>
            <person name="Ichikawa Y."/>
            <person name="Idonuma A."/>
            <person name="Iijima M."/>
            <person name="Ikeda M."/>
            <person name="Ikeno M."/>
            <person name="Ito K."/>
            <person name="Ito S."/>
            <person name="Ito T."/>
            <person name="Ito Y."/>
            <person name="Ito Y."/>
            <person name="Iwabuchi A."/>
            <person name="Kamiya K."/>
            <person name="Karasawa W."/>
            <person name="Kurita K."/>
            <person name="Katagiri S."/>
            <person name="Kikuta A."/>
            <person name="Kobayashi H."/>
            <person name="Kobayashi N."/>
            <person name="Machita K."/>
            <person name="Maehara T."/>
            <person name="Masukawa M."/>
            <person name="Mizubayashi T."/>
            <person name="Mukai Y."/>
            <person name="Nagasaki H."/>
            <person name="Nagata Y."/>
            <person name="Naito S."/>
            <person name="Nakashima M."/>
            <person name="Nakama Y."/>
            <person name="Nakamichi Y."/>
            <person name="Nakamura M."/>
            <person name="Meguro A."/>
            <person name="Negishi M."/>
            <person name="Ohta I."/>
            <person name="Ohta T."/>
            <person name="Okamoto M."/>
            <person name="Ono N."/>
            <person name="Saji S."/>
            <person name="Sakaguchi M."/>
            <person name="Sakai K."/>
            <person name="Shibata M."/>
            <person name="Shimokawa T."/>
            <person name="Song J."/>
            <person name="Takazaki Y."/>
            <person name="Terasawa K."/>
            <person name="Tsugane M."/>
            <person name="Tsuji K."/>
            <person name="Ueda S."/>
            <person name="Waki K."/>
            <person name="Yamagata H."/>
            <person name="Yamamoto M."/>
            <person name="Yamamoto S."/>
            <person name="Yamane H."/>
            <person name="Yoshiki S."/>
            <person name="Yoshihara R."/>
            <person name="Yukawa K."/>
            <person name="Zhong H."/>
            <person name="Yano M."/>
            <person name="Yuan Q."/>
            <person name="Ouyang S."/>
            <person name="Liu J."/>
            <person name="Jones K.M."/>
            <person name="Gansberger K."/>
            <person name="Moffat K."/>
            <person name="Hill J."/>
            <person name="Bera J."/>
            <person name="Fadrosh D."/>
            <person name="Jin S."/>
            <person name="Johri S."/>
            <person name="Kim M."/>
            <person name="Overton L."/>
            <person name="Reardon M."/>
            <person name="Tsitrin T."/>
            <person name="Vuong H."/>
            <person name="Weaver B."/>
            <person name="Ciecko A."/>
            <person name="Tallon L."/>
            <person name="Jackson J."/>
            <person name="Pai G."/>
            <person name="Aken S.V."/>
            <person name="Utterback T."/>
            <person name="Reidmuller S."/>
            <person name="Feldblyum T."/>
            <person name="Hsiao J."/>
            <person name="Zismann V."/>
            <person name="Iobst S."/>
            <person name="de Vazeille A.R."/>
            <person name="Buell C.R."/>
            <person name="Ying K."/>
            <person name="Li Y."/>
            <person name="Lu T."/>
            <person name="Huang Y."/>
            <person name="Zhao Q."/>
            <person name="Feng Q."/>
            <person name="Zhang L."/>
            <person name="Zhu J."/>
            <person name="Weng Q."/>
            <person name="Mu J."/>
            <person name="Lu Y."/>
            <person name="Fan D."/>
            <person name="Liu Y."/>
            <person name="Guan J."/>
            <person name="Zhang Y."/>
            <person name="Yu S."/>
            <person name="Liu X."/>
            <person name="Zhang Y."/>
            <person name="Hong G."/>
            <person name="Han B."/>
            <person name="Choisne N."/>
            <person name="Demange N."/>
            <person name="Orjeda G."/>
            <person name="Samain S."/>
            <person name="Cattolico L."/>
            <person name="Pelletier E."/>
            <person name="Couloux A."/>
            <person name="Segurens B."/>
            <person name="Wincker P."/>
            <person name="D'Hont A."/>
            <person name="Scarpelli C."/>
            <person name="Weissenbach J."/>
            <person name="Salanoubat M."/>
            <person name="Quetier F."/>
            <person name="Yu Y."/>
            <person name="Kim H.R."/>
            <person name="Rambo T."/>
            <person name="Currie J."/>
            <person name="Collura K."/>
            <person name="Luo M."/>
            <person name="Yang T."/>
            <person name="Ammiraju J.S.S."/>
            <person name="Engler F."/>
            <person name="Soderlund C."/>
            <person name="Wing R.A."/>
            <person name="Palmer L.E."/>
            <person name="de la Bastide M."/>
            <person name="Spiegel L."/>
            <person name="Nascimento L."/>
            <person name="Zutavern T."/>
            <person name="O'Shaughnessy A."/>
            <person name="Dike S."/>
            <person name="Dedhia N."/>
            <person name="Preston R."/>
            <person name="Balija V."/>
            <person name="McCombie W.R."/>
            <person name="Chow T."/>
            <person name="Chen H."/>
            <person name="Chung M."/>
            <person name="Chen C."/>
            <person name="Shaw J."/>
            <person name="Wu H."/>
            <person name="Hsiao K."/>
            <person name="Chao Y."/>
            <person name="Chu M."/>
            <person name="Cheng C."/>
            <person name="Hour A."/>
            <person name="Lee P."/>
            <person name="Lin S."/>
            <person name="Lin Y."/>
            <person name="Liou J."/>
            <person name="Liu S."/>
            <person name="Hsing Y."/>
            <person name="Raghuvanshi S."/>
            <person name="Mohanty A."/>
            <person name="Bharti A.K."/>
            <person name="Gaur A."/>
            <person name="Gupta V."/>
            <person name="Kumar D."/>
            <person name="Ravi V."/>
            <person name="Vij S."/>
            <person name="Kapur A."/>
            <person name="Khurana P."/>
            <person name="Khurana P."/>
            <person name="Khurana J.P."/>
            <person name="Tyagi A.K."/>
            <person name="Gaikwad K."/>
            <person name="Singh A."/>
            <person name="Dalal V."/>
            <person name="Srivastava S."/>
            <person name="Dixit A."/>
            <person name="Pal A.K."/>
            <person name="Ghazi I.A."/>
            <person name="Yadav M."/>
            <person name="Pandit A."/>
            <person name="Bhargava A."/>
            <person name="Sureshbabu K."/>
            <person name="Batra K."/>
            <person name="Sharma T.R."/>
            <person name="Mohapatra T."/>
            <person name="Singh N.K."/>
            <person name="Messing J."/>
            <person name="Nelson A.B."/>
            <person name="Fuks G."/>
            <person name="Kavchok S."/>
            <person name="Keizer G."/>
            <person name="Linton E."/>
            <person name="Llaca V."/>
            <person name="Song R."/>
            <person name="Tanyolac B."/>
            <person name="Young S."/>
            <person name="Ho-Il K."/>
            <person name="Hahn J.H."/>
            <person name="Sangsakoo G."/>
            <person name="Vanavichit A."/>
            <person name="de Mattos Luiz.A.T."/>
            <person name="Zimmer P.D."/>
            <person name="Malone G."/>
            <person name="Dellagostin O."/>
            <person name="de Oliveira A.C."/>
            <person name="Bevan M."/>
            <person name="Bancroft I."/>
            <person name="Minx P."/>
            <person name="Cordum H."/>
            <person name="Wilson R."/>
            <person name="Cheng Z."/>
            <person name="Jin W."/>
            <person name="Jiang J."/>
            <person name="Leong S.A."/>
            <person name="Iwama H."/>
            <person name="Gojobori T."/>
            <person name="Itoh T."/>
            <person name="Niimura Y."/>
            <person name="Fujii Y."/>
            <person name="Habara T."/>
            <person name="Sakai H."/>
            <person name="Sato Y."/>
            <person name="Wilson G."/>
            <person name="Kumar K."/>
            <person name="McCouch S."/>
            <person name="Juretic N."/>
            <person name="Hoen D."/>
            <person name="Wright S."/>
            <person name="Bruskiewich R."/>
            <person name="Bureau T."/>
            <person name="Miyao A."/>
            <person name="Hirochika H."/>
            <person name="Nishikawa T."/>
            <person name="Kadowaki K."/>
            <person name="Sugiura M."/>
            <person name="Burr B."/>
            <person name="Sasaki T."/>
        </authorList>
    </citation>
    <scope>NUCLEOTIDE SEQUENCE [LARGE SCALE GENOMIC DNA]</scope>
    <source>
        <strain evidence="3">cv. Nipponbare</strain>
    </source>
</reference>
<reference evidence="2 3" key="2">
    <citation type="journal article" date="2013" name="Plant Cell Physiol.">
        <title>Rice Annotation Project Database (RAP-DB): an integrative and interactive database for rice genomics.</title>
        <authorList>
            <person name="Sakai H."/>
            <person name="Lee S.S."/>
            <person name="Tanaka T."/>
            <person name="Numa H."/>
            <person name="Kim J."/>
            <person name="Kawahara Y."/>
            <person name="Wakimoto H."/>
            <person name="Yang C.C."/>
            <person name="Iwamoto M."/>
            <person name="Abe T."/>
            <person name="Yamada Y."/>
            <person name="Muto A."/>
            <person name="Inokuchi H."/>
            <person name="Ikemura T."/>
            <person name="Matsumoto T."/>
            <person name="Sasaki T."/>
            <person name="Itoh T."/>
        </authorList>
    </citation>
    <scope>NUCLEOTIDE SEQUENCE [LARGE SCALE GENOMIC DNA]</scope>
    <source>
        <strain evidence="3">cv. Nipponbare</strain>
    </source>
</reference>
<protein>
    <submittedName>
        <fullName evidence="2">Os06g0297350 protein</fullName>
    </submittedName>
</protein>
<gene>
    <name evidence="2" type="ordered locus">Os06g0297350</name>
    <name evidence="2" type="ORF">OSNPB_060297350</name>
</gene>
<accession>A0A0P0WVG6</accession>